<dbReference type="GO" id="GO:0005868">
    <property type="term" value="C:cytoplasmic dynein complex"/>
    <property type="evidence" value="ECO:0007669"/>
    <property type="project" value="TreeGrafter"/>
</dbReference>
<keyword evidence="12" id="KW-1185">Reference proteome</keyword>
<evidence type="ECO:0000256" key="6">
    <source>
        <dbReference type="ARBA" id="ARBA00022816"/>
    </source>
</evidence>
<dbReference type="FunFam" id="3.30.740.10:FF:000005">
    <property type="entry name" value="Dynein light chain"/>
    <property type="match status" value="1"/>
</dbReference>
<dbReference type="InterPro" id="IPR037177">
    <property type="entry name" value="DLC_sf"/>
</dbReference>
<dbReference type="AlphaFoldDB" id="A0AAN8JCI7"/>
<dbReference type="GO" id="GO:0051028">
    <property type="term" value="P:mRNA transport"/>
    <property type="evidence" value="ECO:0007669"/>
    <property type="project" value="UniProtKB-KW"/>
</dbReference>
<proteinExistence type="inferred from homology"/>
<protein>
    <recommendedName>
        <fullName evidence="10">Dynein light chain</fullName>
    </recommendedName>
</protein>
<evidence type="ECO:0000256" key="1">
    <source>
        <dbReference type="ARBA" id="ARBA00004123"/>
    </source>
</evidence>
<keyword evidence="7" id="KW-0653">Protein transport</keyword>
<keyword evidence="5 10" id="KW-0493">Microtubule</keyword>
<dbReference type="GO" id="GO:0015031">
    <property type="term" value="P:protein transport"/>
    <property type="evidence" value="ECO:0007669"/>
    <property type="project" value="UniProtKB-KW"/>
</dbReference>
<dbReference type="SUPFAM" id="SSF54648">
    <property type="entry name" value="DLC"/>
    <property type="match status" value="1"/>
</dbReference>
<name>A0AAN8JCI7_PATCE</name>
<keyword evidence="9" id="KW-0539">Nucleus</keyword>
<dbReference type="PANTHER" id="PTHR11886:SF35">
    <property type="entry name" value="DYNEIN LIGHT CHAIN"/>
    <property type="match status" value="1"/>
</dbReference>
<organism evidence="11 12">
    <name type="scientific">Patella caerulea</name>
    <name type="common">Rayed Mediterranean limpet</name>
    <dbReference type="NCBI Taxonomy" id="87958"/>
    <lineage>
        <taxon>Eukaryota</taxon>
        <taxon>Metazoa</taxon>
        <taxon>Spiralia</taxon>
        <taxon>Lophotrochozoa</taxon>
        <taxon>Mollusca</taxon>
        <taxon>Gastropoda</taxon>
        <taxon>Patellogastropoda</taxon>
        <taxon>Patelloidea</taxon>
        <taxon>Patellidae</taxon>
        <taxon>Patella</taxon>
    </lineage>
</organism>
<gene>
    <name evidence="11" type="ORF">SNE40_013905</name>
</gene>
<dbReference type="GO" id="GO:0007017">
    <property type="term" value="P:microtubule-based process"/>
    <property type="evidence" value="ECO:0007669"/>
    <property type="project" value="InterPro"/>
</dbReference>
<dbReference type="Proteomes" id="UP001347796">
    <property type="component" value="Unassembled WGS sequence"/>
</dbReference>
<evidence type="ECO:0000256" key="9">
    <source>
        <dbReference type="ARBA" id="ARBA00023242"/>
    </source>
</evidence>
<comment type="similarity">
    <text evidence="10">Belongs to the dynein light chain family.</text>
</comment>
<dbReference type="Pfam" id="PF01221">
    <property type="entry name" value="Dynein_light"/>
    <property type="match status" value="1"/>
</dbReference>
<dbReference type="PANTHER" id="PTHR11886">
    <property type="entry name" value="DYNEIN LIGHT CHAIN"/>
    <property type="match status" value="1"/>
</dbReference>
<keyword evidence="8 10" id="KW-0206">Cytoskeleton</keyword>
<dbReference type="GO" id="GO:0005874">
    <property type="term" value="C:microtubule"/>
    <property type="evidence" value="ECO:0007669"/>
    <property type="project" value="UniProtKB-KW"/>
</dbReference>
<reference evidence="11 12" key="1">
    <citation type="submission" date="2024-01" db="EMBL/GenBank/DDBJ databases">
        <title>The genome of the rayed Mediterranean limpet Patella caerulea (Linnaeus, 1758).</title>
        <authorList>
            <person name="Anh-Thu Weber A."/>
            <person name="Halstead-Nussloch G."/>
        </authorList>
    </citation>
    <scope>NUCLEOTIDE SEQUENCE [LARGE SCALE GENOMIC DNA]</scope>
    <source>
        <strain evidence="11">AATW-2023a</strain>
        <tissue evidence="11">Whole specimen</tissue>
    </source>
</reference>
<accession>A0AAN8JCI7</accession>
<evidence type="ECO:0000256" key="5">
    <source>
        <dbReference type="ARBA" id="ARBA00022701"/>
    </source>
</evidence>
<evidence type="ECO:0000256" key="2">
    <source>
        <dbReference type="ARBA" id="ARBA00004245"/>
    </source>
</evidence>
<evidence type="ECO:0000256" key="4">
    <source>
        <dbReference type="ARBA" id="ARBA00022490"/>
    </source>
</evidence>
<dbReference type="SMART" id="SM01375">
    <property type="entry name" value="Dynein_light"/>
    <property type="match status" value="1"/>
</dbReference>
<dbReference type="GO" id="GO:0045505">
    <property type="term" value="F:dynein intermediate chain binding"/>
    <property type="evidence" value="ECO:0007669"/>
    <property type="project" value="TreeGrafter"/>
</dbReference>
<evidence type="ECO:0000256" key="8">
    <source>
        <dbReference type="ARBA" id="ARBA00023212"/>
    </source>
</evidence>
<comment type="subcellular location">
    <subcellularLocation>
        <location evidence="2 10">Cytoplasm</location>
        <location evidence="2 10">Cytoskeleton</location>
    </subcellularLocation>
    <subcellularLocation>
        <location evidence="1">Nucleus</location>
    </subcellularLocation>
</comment>
<keyword evidence="10" id="KW-0243">Dynein</keyword>
<dbReference type="GO" id="GO:0005634">
    <property type="term" value="C:nucleus"/>
    <property type="evidence" value="ECO:0007669"/>
    <property type="project" value="UniProtKB-SubCell"/>
</dbReference>
<sequence length="107" mass="12407">MSRTKGPVLEQTPRFQNTMSTIDGPHVIRSDMKVTMKQKALGSVRYAFRKFKTNKGIATYIKKEFDKVYKPNWHCVVGTDFGSQVTFCRFTFFHANYGERAVLLFQT</sequence>
<evidence type="ECO:0000313" key="12">
    <source>
        <dbReference type="Proteomes" id="UP001347796"/>
    </source>
</evidence>
<evidence type="ECO:0000313" key="11">
    <source>
        <dbReference type="EMBL" id="KAK6175441.1"/>
    </source>
</evidence>
<dbReference type="EMBL" id="JAZGQO010000010">
    <property type="protein sequence ID" value="KAK6175441.1"/>
    <property type="molecule type" value="Genomic_DNA"/>
</dbReference>
<evidence type="ECO:0000256" key="3">
    <source>
        <dbReference type="ARBA" id="ARBA00022448"/>
    </source>
</evidence>
<dbReference type="Gene3D" id="3.30.740.10">
    <property type="entry name" value="Protein Inhibitor Of Neuronal Nitric Oxide Synthase"/>
    <property type="match status" value="1"/>
</dbReference>
<evidence type="ECO:0000256" key="7">
    <source>
        <dbReference type="ARBA" id="ARBA00022927"/>
    </source>
</evidence>
<keyword evidence="10" id="KW-0505">Motor protein</keyword>
<keyword evidence="3" id="KW-0813">Transport</keyword>
<evidence type="ECO:0000256" key="10">
    <source>
        <dbReference type="RuleBase" id="RU365010"/>
    </source>
</evidence>
<comment type="caution">
    <text evidence="11">The sequence shown here is derived from an EMBL/GenBank/DDBJ whole genome shotgun (WGS) entry which is preliminary data.</text>
</comment>
<keyword evidence="6" id="KW-0509">mRNA transport</keyword>
<dbReference type="InterPro" id="IPR001372">
    <property type="entry name" value="Dynein_light_chain_typ-1/2"/>
</dbReference>
<keyword evidence="4 10" id="KW-0963">Cytoplasm</keyword>